<reference evidence="2 3" key="1">
    <citation type="submission" date="2016-11" db="EMBL/GenBank/DDBJ databases">
        <authorList>
            <person name="Jaros S."/>
            <person name="Januszkiewicz K."/>
            <person name="Wedrychowicz H."/>
        </authorList>
    </citation>
    <scope>NUCLEOTIDE SEQUENCE [LARGE SCALE GENOMIC DNA]</scope>
    <source>
        <strain evidence="2 3">DSM 9297</strain>
    </source>
</reference>
<dbReference type="Proteomes" id="UP000184357">
    <property type="component" value="Unassembled WGS sequence"/>
</dbReference>
<feature type="transmembrane region" description="Helical" evidence="1">
    <location>
        <begin position="21"/>
        <end position="41"/>
    </location>
</feature>
<keyword evidence="3" id="KW-1185">Reference proteome</keyword>
<sequence>MSVREWVANPIRAGTAAASSVLAIFHAEIVVTVLAFGWANLQQWFYMASLLVASHQAFPVSQQQASTILAVLGALLLLKLLVRAANRIKTKLNDNS</sequence>
<dbReference type="EMBL" id="FQWV01000002">
    <property type="protein sequence ID" value="SHG78218.1"/>
    <property type="molecule type" value="Genomic_DNA"/>
</dbReference>
<evidence type="ECO:0000256" key="1">
    <source>
        <dbReference type="SAM" id="Phobius"/>
    </source>
</evidence>
<protein>
    <submittedName>
        <fullName evidence="2">Uncharacterized protein</fullName>
    </submittedName>
</protein>
<evidence type="ECO:0000313" key="2">
    <source>
        <dbReference type="EMBL" id="SHG78218.1"/>
    </source>
</evidence>
<dbReference type="RefSeq" id="WP_073307340.1">
    <property type="nucleotide sequence ID" value="NZ_FQWV01000002.1"/>
</dbReference>
<keyword evidence="1" id="KW-1133">Transmembrane helix</keyword>
<proteinExistence type="predicted"/>
<organism evidence="2 3">
    <name type="scientific">Halobaculum gomorrense</name>
    <dbReference type="NCBI Taxonomy" id="43928"/>
    <lineage>
        <taxon>Archaea</taxon>
        <taxon>Methanobacteriati</taxon>
        <taxon>Methanobacteriota</taxon>
        <taxon>Stenosarchaea group</taxon>
        <taxon>Halobacteria</taxon>
        <taxon>Halobacteriales</taxon>
        <taxon>Haloferacaceae</taxon>
        <taxon>Halobaculum</taxon>
    </lineage>
</organism>
<accession>A0A1M5MLM7</accession>
<keyword evidence="1" id="KW-0472">Membrane</keyword>
<dbReference type="STRING" id="43928.SAMN05443636_1058"/>
<gene>
    <name evidence="2" type="ORF">SAMN05443636_1058</name>
</gene>
<keyword evidence="1" id="KW-0812">Transmembrane</keyword>
<dbReference type="AlphaFoldDB" id="A0A1M5MLM7"/>
<feature type="transmembrane region" description="Helical" evidence="1">
    <location>
        <begin position="61"/>
        <end position="82"/>
    </location>
</feature>
<name>A0A1M5MLM7_9EURY</name>
<dbReference type="OrthoDB" id="222134at2157"/>
<evidence type="ECO:0000313" key="3">
    <source>
        <dbReference type="Proteomes" id="UP000184357"/>
    </source>
</evidence>